<dbReference type="Gene3D" id="3.30.1150.10">
    <property type="match status" value="1"/>
</dbReference>
<dbReference type="SUPFAM" id="SSF74653">
    <property type="entry name" value="TolA/TonB C-terminal domain"/>
    <property type="match status" value="1"/>
</dbReference>
<dbReference type="CDD" id="cd07341">
    <property type="entry name" value="M56_BlaR1_MecR1_like"/>
    <property type="match status" value="1"/>
</dbReference>
<protein>
    <submittedName>
        <fullName evidence="4">M56 family metallopeptidase</fullName>
    </submittedName>
</protein>
<feature type="transmembrane region" description="Helical" evidence="1">
    <location>
        <begin position="263"/>
        <end position="280"/>
    </location>
</feature>
<dbReference type="PANTHER" id="PTHR34978">
    <property type="entry name" value="POSSIBLE SENSOR-TRANSDUCER PROTEIN BLAR"/>
    <property type="match status" value="1"/>
</dbReference>
<dbReference type="Pfam" id="PF03544">
    <property type="entry name" value="TonB_C"/>
    <property type="match status" value="1"/>
</dbReference>
<feature type="domain" description="TonB C-terminal" evidence="2">
    <location>
        <begin position="441"/>
        <end position="500"/>
    </location>
</feature>
<dbReference type="Pfam" id="PF05569">
    <property type="entry name" value="Peptidase_M56"/>
    <property type="match status" value="1"/>
</dbReference>
<evidence type="ECO:0000313" key="4">
    <source>
        <dbReference type="EMBL" id="MFD0760838.1"/>
    </source>
</evidence>
<sequence>MINYIIQVLLFQALFLTVYDFFLQKETFFKWNRVYLLVTPIISFLIPFLKFQSIQKSIPQDYIVQLPTVFINPQIVIEQSVTNNSSVNYILIAFYIGVTVFTILFFTRLLKIGRLIASNQVIKRENYNLVILNEKQSAFSFFNYIFINKHLLENKELDIIKHEIVHCREKHTVDLLLFELLKIVLWFNPIIYVYQNRIALLHEYISDSEVVKETDKKTYFNKLLSETFNVERISFVNQFFKHSLIKKRIVMIAKEKSQKMKQLKYLLIIPLLFVMLIYTSCSDAEKDELLEMEEVLNNNKDVTEGKYLDLELGKVFVGKNLKGKIIPFDEYTKKEQEMHSKFKSIENSIFDFLVVIDENGERIHFFKTNENAVQRKTNWEYVEGEDVPFSVVQNVPVFPGCEGTEEELRQCLQEKITKHVNKNFNLSLAKGLGLSEGIKKIFVMFKIDKEGNIAEVKARAPHQALVDEAKRVVNLLPQMKPGTYNNKSIGVKYSLPIAFKVN</sequence>
<feature type="transmembrane region" description="Helical" evidence="1">
    <location>
        <begin position="6"/>
        <end position="22"/>
    </location>
</feature>
<name>A0ABW2Z1T9_9FLAO</name>
<feature type="domain" description="Peptidase M56" evidence="3">
    <location>
        <begin position="152"/>
        <end position="252"/>
    </location>
</feature>
<dbReference type="InterPro" id="IPR052173">
    <property type="entry name" value="Beta-lactam_resp_regulator"/>
</dbReference>
<dbReference type="PANTHER" id="PTHR34978:SF3">
    <property type="entry name" value="SLR0241 PROTEIN"/>
    <property type="match status" value="1"/>
</dbReference>
<keyword evidence="1" id="KW-1133">Transmembrane helix</keyword>
<organism evidence="4 5">
    <name type="scientific">Lutibacter aestuarii</name>
    <dbReference type="NCBI Taxonomy" id="861111"/>
    <lineage>
        <taxon>Bacteria</taxon>
        <taxon>Pseudomonadati</taxon>
        <taxon>Bacteroidota</taxon>
        <taxon>Flavobacteriia</taxon>
        <taxon>Flavobacteriales</taxon>
        <taxon>Flavobacteriaceae</taxon>
        <taxon>Lutibacter</taxon>
    </lineage>
</organism>
<keyword evidence="5" id="KW-1185">Reference proteome</keyword>
<keyword evidence="1" id="KW-0472">Membrane</keyword>
<evidence type="ECO:0000259" key="2">
    <source>
        <dbReference type="Pfam" id="PF03544"/>
    </source>
</evidence>
<feature type="transmembrane region" description="Helical" evidence="1">
    <location>
        <begin position="34"/>
        <end position="51"/>
    </location>
</feature>
<dbReference type="RefSeq" id="WP_386781380.1">
    <property type="nucleotide sequence ID" value="NZ_JBHTIC010000002.1"/>
</dbReference>
<accession>A0ABW2Z1T9</accession>
<dbReference type="InterPro" id="IPR037682">
    <property type="entry name" value="TonB_C"/>
</dbReference>
<keyword evidence="1" id="KW-0812">Transmembrane</keyword>
<proteinExistence type="predicted"/>
<evidence type="ECO:0000256" key="1">
    <source>
        <dbReference type="SAM" id="Phobius"/>
    </source>
</evidence>
<gene>
    <name evidence="4" type="ORF">ACFQZW_01955</name>
</gene>
<dbReference type="Proteomes" id="UP001597032">
    <property type="component" value="Unassembled WGS sequence"/>
</dbReference>
<reference evidence="5" key="1">
    <citation type="journal article" date="2019" name="Int. J. Syst. Evol. Microbiol.">
        <title>The Global Catalogue of Microorganisms (GCM) 10K type strain sequencing project: providing services to taxonomists for standard genome sequencing and annotation.</title>
        <authorList>
            <consortium name="The Broad Institute Genomics Platform"/>
            <consortium name="The Broad Institute Genome Sequencing Center for Infectious Disease"/>
            <person name="Wu L."/>
            <person name="Ma J."/>
        </authorList>
    </citation>
    <scope>NUCLEOTIDE SEQUENCE [LARGE SCALE GENOMIC DNA]</scope>
    <source>
        <strain evidence="5">CCUG 60022</strain>
    </source>
</reference>
<comment type="caution">
    <text evidence="4">The sequence shown here is derived from an EMBL/GenBank/DDBJ whole genome shotgun (WGS) entry which is preliminary data.</text>
</comment>
<feature type="transmembrane region" description="Helical" evidence="1">
    <location>
        <begin position="89"/>
        <end position="110"/>
    </location>
</feature>
<dbReference type="EMBL" id="JBHTIC010000002">
    <property type="protein sequence ID" value="MFD0760838.1"/>
    <property type="molecule type" value="Genomic_DNA"/>
</dbReference>
<evidence type="ECO:0000259" key="3">
    <source>
        <dbReference type="Pfam" id="PF05569"/>
    </source>
</evidence>
<dbReference type="InterPro" id="IPR008756">
    <property type="entry name" value="Peptidase_M56"/>
</dbReference>
<evidence type="ECO:0000313" key="5">
    <source>
        <dbReference type="Proteomes" id="UP001597032"/>
    </source>
</evidence>